<sequence>MFTGIVEELGEVKKISRRGAVTLFEIKADKTLSETKIGESISVNGACLTVVQIGKDSFSFEVMPETLKVTNLGILRINEKVNLERSLKIGDRVSGHFVLGHIDCLGIIRKKGIVSGNLGFEIVVPVKFIKYCLLKGSIAIDGISLTIADKKSNTFMVYIIPHTLKNTTLSFKGPSDKVNIEFDMLAKK</sequence>
<name>A0A2G9YJJ7_9BACT</name>
<feature type="repeat" description="Lumazine-binding" evidence="10">
    <location>
        <begin position="97"/>
        <end position="188"/>
    </location>
</feature>
<dbReference type="PANTHER" id="PTHR21098:SF12">
    <property type="entry name" value="RIBOFLAVIN SYNTHASE"/>
    <property type="match status" value="1"/>
</dbReference>
<evidence type="ECO:0000259" key="11">
    <source>
        <dbReference type="PROSITE" id="PS51177"/>
    </source>
</evidence>
<gene>
    <name evidence="12" type="ORF">COX41_03110</name>
</gene>
<organism evidence="12 13">
    <name type="scientific">Candidatus Sherwoodlollariibacterium unditelluris</name>
    <dbReference type="NCBI Taxonomy" id="1974757"/>
    <lineage>
        <taxon>Bacteria</taxon>
        <taxon>Pseudomonadati</taxon>
        <taxon>Candidatus Omnitrophota</taxon>
        <taxon>Candidatus Sherwoodlollariibacterium</taxon>
    </lineage>
</organism>
<keyword evidence="8" id="KW-0677">Repeat</keyword>
<dbReference type="PANTHER" id="PTHR21098">
    <property type="entry name" value="RIBOFLAVIN SYNTHASE ALPHA CHAIN"/>
    <property type="match status" value="1"/>
</dbReference>
<dbReference type="NCBIfam" id="NF006767">
    <property type="entry name" value="PRK09289.1"/>
    <property type="match status" value="1"/>
</dbReference>
<dbReference type="GO" id="GO:0009231">
    <property type="term" value="P:riboflavin biosynthetic process"/>
    <property type="evidence" value="ECO:0007669"/>
    <property type="project" value="UniProtKB-KW"/>
</dbReference>
<dbReference type="InterPro" id="IPR001783">
    <property type="entry name" value="Lumazine-bd"/>
</dbReference>
<evidence type="ECO:0000256" key="3">
    <source>
        <dbReference type="ARBA" id="ARBA00004887"/>
    </source>
</evidence>
<evidence type="ECO:0000256" key="2">
    <source>
        <dbReference type="ARBA" id="ARBA00002803"/>
    </source>
</evidence>
<feature type="domain" description="Lumazine-binding" evidence="11">
    <location>
        <begin position="1"/>
        <end position="96"/>
    </location>
</feature>
<feature type="domain" description="Lumazine-binding" evidence="11">
    <location>
        <begin position="97"/>
        <end position="188"/>
    </location>
</feature>
<dbReference type="NCBIfam" id="TIGR00187">
    <property type="entry name" value="ribE"/>
    <property type="match status" value="1"/>
</dbReference>
<evidence type="ECO:0000256" key="6">
    <source>
        <dbReference type="ARBA" id="ARBA00022619"/>
    </source>
</evidence>
<dbReference type="NCBIfam" id="NF009566">
    <property type="entry name" value="PRK13020.1"/>
    <property type="match status" value="1"/>
</dbReference>
<evidence type="ECO:0000256" key="5">
    <source>
        <dbReference type="ARBA" id="ARBA00013950"/>
    </source>
</evidence>
<dbReference type="EMBL" id="PCRK01000070">
    <property type="protein sequence ID" value="PIP19396.1"/>
    <property type="molecule type" value="Genomic_DNA"/>
</dbReference>
<comment type="function">
    <text evidence="2">Catalyzes the dismutation of two molecules of 6,7-dimethyl-8-ribityllumazine, resulting in the formation of riboflavin and 5-amino-6-(D-ribitylamino)uracil.</text>
</comment>
<evidence type="ECO:0000256" key="9">
    <source>
        <dbReference type="NCBIfam" id="TIGR00187"/>
    </source>
</evidence>
<accession>A0A2G9YJJ7</accession>
<dbReference type="SUPFAM" id="SSF63380">
    <property type="entry name" value="Riboflavin synthase domain-like"/>
    <property type="match status" value="2"/>
</dbReference>
<keyword evidence="7" id="KW-0808">Transferase</keyword>
<dbReference type="CDD" id="cd00402">
    <property type="entry name" value="Riboflavin_synthase_like"/>
    <property type="match status" value="1"/>
</dbReference>
<evidence type="ECO:0000256" key="7">
    <source>
        <dbReference type="ARBA" id="ARBA00022679"/>
    </source>
</evidence>
<evidence type="ECO:0000256" key="1">
    <source>
        <dbReference type="ARBA" id="ARBA00000968"/>
    </source>
</evidence>
<dbReference type="FunFam" id="2.40.30.20:FF:000003">
    <property type="entry name" value="Riboflavin synthase, alpha subunit"/>
    <property type="match status" value="1"/>
</dbReference>
<evidence type="ECO:0000256" key="10">
    <source>
        <dbReference type="PROSITE-ProRule" id="PRU00524"/>
    </source>
</evidence>
<dbReference type="PROSITE" id="PS51177">
    <property type="entry name" value="LUMAZINE_BIND"/>
    <property type="match status" value="2"/>
</dbReference>
<dbReference type="Pfam" id="PF00677">
    <property type="entry name" value="Lum_binding"/>
    <property type="match status" value="2"/>
</dbReference>
<proteinExistence type="predicted"/>
<dbReference type="AlphaFoldDB" id="A0A2G9YJJ7"/>
<evidence type="ECO:0000256" key="8">
    <source>
        <dbReference type="ARBA" id="ARBA00022737"/>
    </source>
</evidence>
<reference evidence="12 13" key="1">
    <citation type="submission" date="2017-09" db="EMBL/GenBank/DDBJ databases">
        <title>Depth-based differentiation of microbial function through sediment-hosted aquifers and enrichment of novel symbionts in the deep terrestrial subsurface.</title>
        <authorList>
            <person name="Probst A.J."/>
            <person name="Ladd B."/>
            <person name="Jarett J.K."/>
            <person name="Geller-Mcgrath D.E."/>
            <person name="Sieber C.M."/>
            <person name="Emerson J.B."/>
            <person name="Anantharaman K."/>
            <person name="Thomas B.C."/>
            <person name="Malmstrom R."/>
            <person name="Stieglmeier M."/>
            <person name="Klingl A."/>
            <person name="Woyke T."/>
            <person name="Ryan C.M."/>
            <person name="Banfield J.F."/>
        </authorList>
    </citation>
    <scope>NUCLEOTIDE SEQUENCE [LARGE SCALE GENOMIC DNA]</scope>
    <source>
        <strain evidence="12">CG23_combo_of_CG06-09_8_20_14_all_41_10</strain>
    </source>
</reference>
<evidence type="ECO:0000256" key="4">
    <source>
        <dbReference type="ARBA" id="ARBA00012827"/>
    </source>
</evidence>
<dbReference type="InterPro" id="IPR026017">
    <property type="entry name" value="Lumazine-bd_dom"/>
</dbReference>
<comment type="caution">
    <text evidence="12">The sequence shown here is derived from an EMBL/GenBank/DDBJ whole genome shotgun (WGS) entry which is preliminary data.</text>
</comment>
<dbReference type="GO" id="GO:0004746">
    <property type="term" value="F:riboflavin synthase activity"/>
    <property type="evidence" value="ECO:0007669"/>
    <property type="project" value="UniProtKB-UniRule"/>
</dbReference>
<dbReference type="Proteomes" id="UP000231292">
    <property type="component" value="Unassembled WGS sequence"/>
</dbReference>
<keyword evidence="6" id="KW-0686">Riboflavin biosynthesis</keyword>
<dbReference type="InterPro" id="IPR023366">
    <property type="entry name" value="ATP_synth_asu-like_sf"/>
</dbReference>
<protein>
    <recommendedName>
        <fullName evidence="5 9">Riboflavin synthase</fullName>
        <ecNumber evidence="4 9">2.5.1.9</ecNumber>
    </recommendedName>
</protein>
<dbReference type="PIRSF" id="PIRSF000498">
    <property type="entry name" value="Riboflavin_syn_A"/>
    <property type="match status" value="1"/>
</dbReference>
<dbReference type="EC" id="2.5.1.9" evidence="4 9"/>
<feature type="repeat" description="Lumazine-binding" evidence="10">
    <location>
        <begin position="1"/>
        <end position="96"/>
    </location>
</feature>
<dbReference type="InterPro" id="IPR017938">
    <property type="entry name" value="Riboflavin_synthase-like_b-brl"/>
</dbReference>
<comment type="pathway">
    <text evidence="3">Cofactor biosynthesis; riboflavin biosynthesis; riboflavin from 2-hydroxy-3-oxobutyl phosphate and 5-amino-6-(D-ribitylamino)uracil: step 2/2.</text>
</comment>
<dbReference type="Gene3D" id="2.40.30.20">
    <property type="match status" value="2"/>
</dbReference>
<evidence type="ECO:0000313" key="13">
    <source>
        <dbReference type="Proteomes" id="UP000231292"/>
    </source>
</evidence>
<comment type="catalytic activity">
    <reaction evidence="1">
        <text>2 6,7-dimethyl-8-(1-D-ribityl)lumazine + H(+) = 5-amino-6-(D-ribitylamino)uracil + riboflavin</text>
        <dbReference type="Rhea" id="RHEA:20772"/>
        <dbReference type="ChEBI" id="CHEBI:15378"/>
        <dbReference type="ChEBI" id="CHEBI:15934"/>
        <dbReference type="ChEBI" id="CHEBI:57986"/>
        <dbReference type="ChEBI" id="CHEBI:58201"/>
        <dbReference type="EC" id="2.5.1.9"/>
    </reaction>
</comment>
<evidence type="ECO:0000313" key="12">
    <source>
        <dbReference type="EMBL" id="PIP19396.1"/>
    </source>
</evidence>